<sequence length="801" mass="86430">MTETIANETLTVDGLQSPTEIRIDRWGIPHIRAGSEADLFFTQGFNAARDRLWQIDLWRKRGLGLLSADFGPGYLAQDHAARHFLYQGRMAPEWASYAPDTEEICSAFAAGINAYLALCEAEPERLPPEFSVFGTAPSRWKPEDVVRIRSHALTRNGVSEILRANVMALAGADTDLLRTKIEPPVDLEVADGVVLADIPIAALRLFKLATAPVTFEPERLEATLDKAWDWVDVTDLGDVVRAVSEEGSNNWVVGGARTQTGRPILASDPHRAHAVPSLRYLVHLEAPGFNAIGTGEPTAPGVSLGHNGTTAFGLTIFGMDQEDVYVYETKPGEPDLYRHLDGWEAIRRVEEPFEVRGYAQQTLTLSYTRHGPVLHEDAEKRTVIALRSVWAFPGSAAYLGSLSAMRAGSVAEFGEALGAWGSPSVNHVCADTAGNTGWFTAGFTPMRDGWQGLLPVPGDGSHEWQGFLPADQLPRSINPEAGFVATANEMNLPTDRPADAPTIGHEWTEPSRAERIKAVLAADERHSVAAACALQTDVHSRPAQVICFVLAETLAGRSGLAGHQARAAALLDGWDHCLAAGSGAAALFEVWWMKHLRPALLARFADEKVRPLLLPGDVDTLLDLLSAPEASALHWTPIERDALLLATLEAGFADCLKRLGADPEDWAWGKLHQATFEHATSRVRASRGEAGAADWDVGPLPMGGSRSTVMHAGYRLGDFRVTAGASVRLVMDVGDWDNSVCINTPGQSGDPRSPHYADLAAGWSGGTYVPMLYSNALIEAQTVTRIRLLPASNRAAGGPAS</sequence>
<feature type="binding site" evidence="5">
    <location>
        <position position="323"/>
    </location>
    <ligand>
        <name>Ca(2+)</name>
        <dbReference type="ChEBI" id="CHEBI:29108"/>
    </ligand>
</feature>
<dbReference type="InterPro" id="IPR043147">
    <property type="entry name" value="Penicillin_amidase_A-knob"/>
</dbReference>
<comment type="similarity">
    <text evidence="1">Belongs to the peptidase S45 family.</text>
</comment>
<keyword evidence="7" id="KW-1185">Reference proteome</keyword>
<dbReference type="OrthoDB" id="9760084at2"/>
<comment type="caution">
    <text evidence="6">The sequence shown here is derived from an EMBL/GenBank/DDBJ whole genome shotgun (WGS) entry which is preliminary data.</text>
</comment>
<dbReference type="PIRSF" id="PIRSF001227">
    <property type="entry name" value="Pen_acylase"/>
    <property type="match status" value="1"/>
</dbReference>
<dbReference type="InterPro" id="IPR029055">
    <property type="entry name" value="Ntn_hydrolases_N"/>
</dbReference>
<dbReference type="PANTHER" id="PTHR34218">
    <property type="entry name" value="PEPTIDASE S45 PENICILLIN AMIDASE"/>
    <property type="match status" value="1"/>
</dbReference>
<dbReference type="Gene3D" id="3.60.20.10">
    <property type="entry name" value="Glutamine Phosphoribosylpyrophosphate, subunit 1, domain 1"/>
    <property type="match status" value="1"/>
</dbReference>
<gene>
    <name evidence="6" type="ORF">DFR52_10924</name>
</gene>
<evidence type="ECO:0000256" key="1">
    <source>
        <dbReference type="ARBA" id="ARBA00006586"/>
    </source>
</evidence>
<feature type="active site" description="Nucleophile" evidence="4">
    <location>
        <position position="248"/>
    </location>
</feature>
<name>A0A317PCC7_9HYPH</name>
<evidence type="ECO:0000313" key="7">
    <source>
        <dbReference type="Proteomes" id="UP000246352"/>
    </source>
</evidence>
<dbReference type="InterPro" id="IPR023343">
    <property type="entry name" value="Penicillin_amidase_dom1"/>
</dbReference>
<dbReference type="InterPro" id="IPR002692">
    <property type="entry name" value="S45"/>
</dbReference>
<dbReference type="Gene3D" id="2.30.120.10">
    <property type="match status" value="1"/>
</dbReference>
<dbReference type="GO" id="GO:0017000">
    <property type="term" value="P:antibiotic biosynthetic process"/>
    <property type="evidence" value="ECO:0007669"/>
    <property type="project" value="InterPro"/>
</dbReference>
<evidence type="ECO:0000256" key="5">
    <source>
        <dbReference type="PIRSR" id="PIRSR001227-2"/>
    </source>
</evidence>
<keyword evidence="5" id="KW-0479">Metal-binding</keyword>
<dbReference type="Gene3D" id="1.10.439.10">
    <property type="entry name" value="Penicillin Amidohydrolase, domain 1"/>
    <property type="match status" value="1"/>
</dbReference>
<dbReference type="InterPro" id="IPR043146">
    <property type="entry name" value="Penicillin_amidase_N_B-knob"/>
</dbReference>
<dbReference type="GO" id="GO:0046872">
    <property type="term" value="F:metal ion binding"/>
    <property type="evidence" value="ECO:0007669"/>
    <property type="project" value="UniProtKB-KW"/>
</dbReference>
<dbReference type="CDD" id="cd03747">
    <property type="entry name" value="Ntn_PGA_like"/>
    <property type="match status" value="1"/>
</dbReference>
<feature type="binding site" evidence="5">
    <location>
        <position position="499"/>
    </location>
    <ligand>
        <name>Ca(2+)</name>
        <dbReference type="ChEBI" id="CHEBI:29108"/>
    </ligand>
</feature>
<proteinExistence type="inferred from homology"/>
<dbReference type="Pfam" id="PF01804">
    <property type="entry name" value="Penicil_amidase"/>
    <property type="match status" value="1"/>
</dbReference>
<dbReference type="RefSeq" id="WP_110034453.1">
    <property type="nucleotide sequence ID" value="NZ_QGTR01000009.1"/>
</dbReference>
<dbReference type="GO" id="GO:0016811">
    <property type="term" value="F:hydrolase activity, acting on carbon-nitrogen (but not peptide) bonds, in linear amides"/>
    <property type="evidence" value="ECO:0007669"/>
    <property type="project" value="InterPro"/>
</dbReference>
<keyword evidence="3" id="KW-0865">Zymogen</keyword>
<dbReference type="Proteomes" id="UP000246352">
    <property type="component" value="Unassembled WGS sequence"/>
</dbReference>
<evidence type="ECO:0000313" key="6">
    <source>
        <dbReference type="EMBL" id="PWV95629.1"/>
    </source>
</evidence>
<accession>A0A317PCC7</accession>
<comment type="cofactor">
    <cofactor evidence="5">
        <name>Ca(2+)</name>
        <dbReference type="ChEBI" id="CHEBI:29108"/>
    </cofactor>
    <text evidence="5">Binds 1 Ca(2+) ion per dimer.</text>
</comment>
<dbReference type="SUPFAM" id="SSF56235">
    <property type="entry name" value="N-terminal nucleophile aminohydrolases (Ntn hydrolases)"/>
    <property type="match status" value="1"/>
</dbReference>
<keyword evidence="5" id="KW-0106">Calcium</keyword>
<dbReference type="PANTHER" id="PTHR34218:SF4">
    <property type="entry name" value="ACYL-HOMOSERINE LACTONE ACYLASE QUIP"/>
    <property type="match status" value="1"/>
</dbReference>
<dbReference type="InterPro" id="IPR014395">
    <property type="entry name" value="Pen/GL7ACA/AHL_acylase"/>
</dbReference>
<feature type="binding site" evidence="5">
    <location>
        <position position="320"/>
    </location>
    <ligand>
        <name>Ca(2+)</name>
        <dbReference type="ChEBI" id="CHEBI:29108"/>
    </ligand>
</feature>
<evidence type="ECO:0000256" key="2">
    <source>
        <dbReference type="ARBA" id="ARBA00022801"/>
    </source>
</evidence>
<dbReference type="EMBL" id="QGTR01000009">
    <property type="protein sequence ID" value="PWV95629.1"/>
    <property type="molecule type" value="Genomic_DNA"/>
</dbReference>
<organism evidence="6 7">
    <name type="scientific">Hoeflea marina</name>
    <dbReference type="NCBI Taxonomy" id="274592"/>
    <lineage>
        <taxon>Bacteria</taxon>
        <taxon>Pseudomonadati</taxon>
        <taxon>Pseudomonadota</taxon>
        <taxon>Alphaproteobacteria</taxon>
        <taxon>Hyphomicrobiales</taxon>
        <taxon>Rhizobiaceae</taxon>
        <taxon>Hoeflea</taxon>
    </lineage>
</organism>
<reference evidence="6 7" key="1">
    <citation type="submission" date="2018-05" db="EMBL/GenBank/DDBJ databases">
        <title>Genomic Encyclopedia of Type Strains, Phase IV (KMG-IV): sequencing the most valuable type-strain genomes for metagenomic binning, comparative biology and taxonomic classification.</title>
        <authorList>
            <person name="Goeker M."/>
        </authorList>
    </citation>
    <scope>NUCLEOTIDE SEQUENCE [LARGE SCALE GENOMIC DNA]</scope>
    <source>
        <strain evidence="6 7">DSM 16791</strain>
    </source>
</reference>
<protein>
    <submittedName>
        <fullName evidence="6">Penicillin amidase</fullName>
    </submittedName>
</protein>
<feature type="binding site" evidence="5">
    <location>
        <position position="160"/>
    </location>
    <ligand>
        <name>Ca(2+)</name>
        <dbReference type="ChEBI" id="CHEBI:29108"/>
    </ligand>
</feature>
<evidence type="ECO:0000256" key="3">
    <source>
        <dbReference type="ARBA" id="ARBA00023145"/>
    </source>
</evidence>
<dbReference type="Gene3D" id="1.10.1400.10">
    <property type="match status" value="1"/>
</dbReference>
<keyword evidence="2" id="KW-0378">Hydrolase</keyword>
<evidence type="ECO:0000256" key="4">
    <source>
        <dbReference type="PIRSR" id="PIRSR001227-1"/>
    </source>
</evidence>
<dbReference type="AlphaFoldDB" id="A0A317PCC7"/>